<comment type="caution">
    <text evidence="2">The sequence shown here is derived from an EMBL/GenBank/DDBJ whole genome shotgun (WGS) entry which is preliminary data.</text>
</comment>
<reference evidence="2 3" key="1">
    <citation type="submission" date="2011-08" db="EMBL/GenBank/DDBJ databases">
        <authorList>
            <person name="Lin Y."/>
            <person name="Hao X."/>
            <person name="Johnstone L."/>
            <person name="Miller S.J."/>
            <person name="Wei G."/>
            <person name="Rensing C."/>
        </authorList>
    </citation>
    <scope>NUCLEOTIDE SEQUENCE [LARGE SCALE GENOMIC DNA]</scope>
    <source>
        <strain evidence="2 3">K42</strain>
    </source>
</reference>
<keyword evidence="3" id="KW-1185">Reference proteome</keyword>
<dbReference type="OrthoDB" id="4338900at2"/>
<dbReference type="AlphaFoldDB" id="G2G8R7"/>
<proteinExistence type="predicted"/>
<dbReference type="RefSeq" id="WP_007493653.1">
    <property type="nucleotide sequence ID" value="NZ_AGBF01000019.1"/>
</dbReference>
<dbReference type="Proteomes" id="UP000004217">
    <property type="component" value="Unassembled WGS sequence"/>
</dbReference>
<organism evidence="2 3">
    <name type="scientific">Streptomyces zinciresistens K42</name>
    <dbReference type="NCBI Taxonomy" id="700597"/>
    <lineage>
        <taxon>Bacteria</taxon>
        <taxon>Bacillati</taxon>
        <taxon>Actinomycetota</taxon>
        <taxon>Actinomycetes</taxon>
        <taxon>Kitasatosporales</taxon>
        <taxon>Streptomycetaceae</taxon>
        <taxon>Streptomyces</taxon>
    </lineage>
</organism>
<evidence type="ECO:0000313" key="2">
    <source>
        <dbReference type="EMBL" id="EGX60132.1"/>
    </source>
</evidence>
<dbReference type="EMBL" id="AGBF01000019">
    <property type="protein sequence ID" value="EGX60132.1"/>
    <property type="molecule type" value="Genomic_DNA"/>
</dbReference>
<sequence length="459" mass="48146">MTQPDPTIDFDGCNRRCRRAGAHTLVYGECEHAPEPEPTVSLLRVYKAADGFPAIGFDTYTVPELGELITAALRASDLPTSGGDLVDIGLVAAHAIVHRTDEPAVLPADQAAYARGIRDAIETGTRPCGHDDYHDGHPWHATPGVWCPGISDADGEQPPAGQAPPATTSARAAILREAAELAGETPAACPGYETAPNRCACPCEGCTHNCGAHQEGETPATTPETAVALTDGPVRCPLCPTPVTLHTPNGARAHFTHVHPEQRITGRGLGPWPLIVTDADEAQQQDELLAQPQSCRSDTGIAVGLVDALITILRVLAPRDLSPGPVQEALTDLTQDPDLDTVLRALSRRQDAETQQQDEAPPAAEAESADVWVGATEIVPDREVQRLAATGLVGYRQDGGRLLHCLGHKPAPAVGHVDFHEVTAGDLPDGGFCVHPSCGADLLAVQPAAGARQDGAQTS</sequence>
<feature type="compositionally biased region" description="Low complexity" evidence="1">
    <location>
        <begin position="353"/>
        <end position="368"/>
    </location>
</feature>
<gene>
    <name evidence="2" type="ORF">SZN_09426</name>
</gene>
<accession>G2G8R7</accession>
<evidence type="ECO:0000256" key="1">
    <source>
        <dbReference type="SAM" id="MobiDB-lite"/>
    </source>
</evidence>
<dbReference type="PATRIC" id="fig|700597.3.peg.1837"/>
<evidence type="ECO:0000313" key="3">
    <source>
        <dbReference type="Proteomes" id="UP000004217"/>
    </source>
</evidence>
<feature type="region of interest" description="Disordered" evidence="1">
    <location>
        <begin position="349"/>
        <end position="368"/>
    </location>
</feature>
<name>G2G8R7_9ACTN</name>
<protein>
    <submittedName>
        <fullName evidence="2">Uncharacterized protein</fullName>
    </submittedName>
</protein>